<keyword evidence="3" id="KW-1185">Reference proteome</keyword>
<name>A0AA86RCR0_9EUKA</name>
<reference evidence="1" key="1">
    <citation type="submission" date="2023-06" db="EMBL/GenBank/DDBJ databases">
        <authorList>
            <person name="Kurt Z."/>
        </authorList>
    </citation>
    <scope>NUCLEOTIDE SEQUENCE</scope>
</reference>
<protein>
    <submittedName>
        <fullName evidence="1">Uncharacterized protein</fullName>
    </submittedName>
</protein>
<proteinExistence type="predicted"/>
<accession>A0AA86RCR0</accession>
<comment type="caution">
    <text evidence="1">The sequence shown here is derived from an EMBL/GenBank/DDBJ whole genome shotgun (WGS) entry which is preliminary data.</text>
</comment>
<dbReference type="InterPro" id="IPR036322">
    <property type="entry name" value="WD40_repeat_dom_sf"/>
</dbReference>
<reference evidence="2 3" key="2">
    <citation type="submission" date="2024-07" db="EMBL/GenBank/DDBJ databases">
        <authorList>
            <person name="Akdeniz Z."/>
        </authorList>
    </citation>
    <scope>NUCLEOTIDE SEQUENCE [LARGE SCALE GENOMIC DNA]</scope>
</reference>
<evidence type="ECO:0000313" key="2">
    <source>
        <dbReference type="EMBL" id="CAL6052572.1"/>
    </source>
</evidence>
<dbReference type="InterPro" id="IPR015943">
    <property type="entry name" value="WD40/YVTN_repeat-like_dom_sf"/>
</dbReference>
<dbReference type="EMBL" id="CAXDID020000193">
    <property type="protein sequence ID" value="CAL6052572.1"/>
    <property type="molecule type" value="Genomic_DNA"/>
</dbReference>
<sequence>MFEIPTAPIQDLALWRTPGKIFEINNSPDSIYLTSQCQSDIERVFYSEYNGTHLAICDLYNIQIYKFEKIGPYTKKQAQINRTTLELKTKKAIQCLALDKNLVVATSDGKIYVYDISQSLIKQLFVLEPVQQSDQKIVIRNLMQQNDTIICSINEKLFIYNNQSIDKELQFNRPIVFCKIFKPNYCLIQLNDNIVHVIDLKTEKRSQIDIKFRITKSHQNSFIPELIACGLESGKCVIADLRNMRMIEEFVISAAEITAVQFSPSHPDIIMIGSADFQQKLFRFGYKSMQLIDLSENLIDYQIVKGIEQMQTTNTQNQGLIQSYFDKQNILSIISVSDIGLIKIRILPNTAQALNWLNNLARHYFVNDAKSLQTDVYECMYRRDISAALNVIFDEVKSQLEDGNIDGADLAFKYFDKCILYLRTCQQPDLLIPPLAMDLGISSYLQNLFKRIPLNLKPHFCVHPTTPDTLQHSQYNLLIKLKKLISQEQFNAQLYEQCIQFVQDNSGIVINQLLHAMMDYVMKYNLNTFCQQKLALDILKLVQKSQIERIVYRAVLPSIFSANKVKINVISQQIVEYAKGGRFNADLFDFNSLQNLYKILEEKLDYESLCAQSLVVRFFQLPGQNFGAYLQIIKVLRQDYITKDTMIEQLQISDVLNRQQIIDQPTFWLCLAHLFSANKTQEVARMLVQTAQTIKKLTSEQNRQQEVQTLYQDVQCQLAFYKYVMYLINMLWRIILNQYDQIKDQLDTDSAYMLLEQMCQYLQQAHLAVNIQQNGMTKEFEVYDNRNQISEMLKEISQCLRANNDQLDAEYSIEAAKSLGEALKVMETLGHDNICSSILDLIQYFKGK</sequence>
<dbReference type="Gene3D" id="2.130.10.10">
    <property type="entry name" value="YVTN repeat-like/Quinoprotein amine dehydrogenase"/>
    <property type="match status" value="1"/>
</dbReference>
<dbReference type="EMBL" id="CATOUU010001083">
    <property type="protein sequence ID" value="CAI9970727.1"/>
    <property type="molecule type" value="Genomic_DNA"/>
</dbReference>
<evidence type="ECO:0000313" key="3">
    <source>
        <dbReference type="Proteomes" id="UP001642409"/>
    </source>
</evidence>
<evidence type="ECO:0000313" key="1">
    <source>
        <dbReference type="EMBL" id="CAI9970727.1"/>
    </source>
</evidence>
<organism evidence="1">
    <name type="scientific">Hexamita inflata</name>
    <dbReference type="NCBI Taxonomy" id="28002"/>
    <lineage>
        <taxon>Eukaryota</taxon>
        <taxon>Metamonada</taxon>
        <taxon>Diplomonadida</taxon>
        <taxon>Hexamitidae</taxon>
        <taxon>Hexamitinae</taxon>
        <taxon>Hexamita</taxon>
    </lineage>
</organism>
<dbReference type="SUPFAM" id="SSF50978">
    <property type="entry name" value="WD40 repeat-like"/>
    <property type="match status" value="1"/>
</dbReference>
<gene>
    <name evidence="2" type="ORF">HINF_LOCUS44914</name>
    <name evidence="1" type="ORF">HINF_LOCUS58372</name>
</gene>
<dbReference type="Proteomes" id="UP001642409">
    <property type="component" value="Unassembled WGS sequence"/>
</dbReference>
<dbReference type="AlphaFoldDB" id="A0AA86RCR0"/>